<accession>A0A1H2B7A3</accession>
<keyword evidence="10" id="KW-1185">Reference proteome</keyword>
<dbReference type="InterPro" id="IPR020626">
    <property type="entry name" value="Asp_DH_prok"/>
</dbReference>
<feature type="binding site" evidence="6">
    <location>
        <position position="151"/>
    </location>
    <ligand>
        <name>NAD(+)</name>
        <dbReference type="ChEBI" id="CHEBI:57540"/>
    </ligand>
</feature>
<dbReference type="GO" id="GO:0050661">
    <property type="term" value="F:NADP binding"/>
    <property type="evidence" value="ECO:0007669"/>
    <property type="project" value="UniProtKB-UniRule"/>
</dbReference>
<evidence type="ECO:0000313" key="9">
    <source>
        <dbReference type="EMBL" id="SDT53947.1"/>
    </source>
</evidence>
<dbReference type="GO" id="GO:0033735">
    <property type="term" value="F:aspartate dehydrogenase [NAD(P)+] activity"/>
    <property type="evidence" value="ECO:0007669"/>
    <property type="project" value="UniProtKB-EC"/>
</dbReference>
<evidence type="ECO:0000256" key="2">
    <source>
        <dbReference type="ARBA" id="ARBA00022642"/>
    </source>
</evidence>
<feature type="active site" evidence="6">
    <location>
        <position position="181"/>
    </location>
</feature>
<dbReference type="InterPro" id="IPR002811">
    <property type="entry name" value="Asp_DH"/>
</dbReference>
<evidence type="ECO:0000259" key="7">
    <source>
        <dbReference type="Pfam" id="PF01958"/>
    </source>
</evidence>
<comment type="similarity">
    <text evidence="1 6">Belongs to the L-aspartate dehydrogenase family.</text>
</comment>
<dbReference type="NCBIfam" id="NF009828">
    <property type="entry name" value="PRK13303.1-3"/>
    <property type="match status" value="1"/>
</dbReference>
<dbReference type="NCBIfam" id="NF009829">
    <property type="entry name" value="PRK13303.1-4"/>
    <property type="match status" value="1"/>
</dbReference>
<dbReference type="Proteomes" id="UP000243904">
    <property type="component" value="Chromosome I"/>
</dbReference>
<dbReference type="PANTHER" id="PTHR31873:SF6">
    <property type="entry name" value="ASPARTATE DEHYDROGENASE DOMAIN-CONTAINING PROTEIN"/>
    <property type="match status" value="1"/>
</dbReference>
<protein>
    <recommendedName>
        <fullName evidence="6">L-aspartate dehydrogenase</fullName>
        <ecNumber evidence="6">1.4.1.21</ecNumber>
    </recommendedName>
</protein>
<dbReference type="GO" id="GO:0016639">
    <property type="term" value="F:oxidoreductase activity, acting on the CH-NH2 group of donors, NAD or NADP as acceptor"/>
    <property type="evidence" value="ECO:0007669"/>
    <property type="project" value="UniProtKB-UniRule"/>
</dbReference>
<comment type="miscellaneous">
    <text evidence="6">The iminoaspartate product is unstable in aqueous solution and can decompose to oxaloacetate and ammonia.</text>
</comment>
<feature type="domain" description="Aspartate/homoserine dehydrogenase NAD-binding" evidence="8">
    <location>
        <begin position="34"/>
        <end position="85"/>
    </location>
</feature>
<keyword evidence="2 6" id="KW-0662">Pyridine nucleotide biosynthesis</keyword>
<dbReference type="SUPFAM" id="SSF55347">
    <property type="entry name" value="Glyceraldehyde-3-phosphate dehydrogenase-like, C-terminal domain"/>
    <property type="match status" value="1"/>
</dbReference>
<comment type="catalytic activity">
    <reaction evidence="6">
        <text>L-aspartate + NADP(+) + H2O = oxaloacetate + NH4(+) + NADPH + H(+)</text>
        <dbReference type="Rhea" id="RHEA:11784"/>
        <dbReference type="ChEBI" id="CHEBI:15377"/>
        <dbReference type="ChEBI" id="CHEBI:15378"/>
        <dbReference type="ChEBI" id="CHEBI:16452"/>
        <dbReference type="ChEBI" id="CHEBI:28938"/>
        <dbReference type="ChEBI" id="CHEBI:29991"/>
        <dbReference type="ChEBI" id="CHEBI:57783"/>
        <dbReference type="ChEBI" id="CHEBI:58349"/>
        <dbReference type="EC" id="1.4.1.21"/>
    </reaction>
</comment>
<dbReference type="HAMAP" id="MF_01265">
    <property type="entry name" value="NadX"/>
    <property type="match status" value="1"/>
</dbReference>
<dbReference type="Gene3D" id="3.30.360.10">
    <property type="entry name" value="Dihydrodipicolinate Reductase, domain 2"/>
    <property type="match status" value="1"/>
</dbReference>
<dbReference type="RefSeq" id="WP_146690463.1">
    <property type="nucleotide sequence ID" value="NZ_LT629750.1"/>
</dbReference>
<keyword evidence="4 6" id="KW-0560">Oxidoreductase</keyword>
<evidence type="ECO:0000313" key="10">
    <source>
        <dbReference type="Proteomes" id="UP000243904"/>
    </source>
</evidence>
<dbReference type="UniPathway" id="UPA00253">
    <property type="reaction ID" value="UER00456"/>
</dbReference>
<dbReference type="InterPro" id="IPR005106">
    <property type="entry name" value="Asp/hSer_DH_NAD-bd"/>
</dbReference>
<dbReference type="Pfam" id="PF03447">
    <property type="entry name" value="NAD_binding_3"/>
    <property type="match status" value="1"/>
</dbReference>
<dbReference type="InterPro" id="IPR011182">
    <property type="entry name" value="L-Asp_DH"/>
</dbReference>
<dbReference type="EC" id="1.4.1.21" evidence="6"/>
<dbReference type="EMBL" id="LT629750">
    <property type="protein sequence ID" value="SDT53947.1"/>
    <property type="molecule type" value="Genomic_DNA"/>
</dbReference>
<evidence type="ECO:0000256" key="6">
    <source>
        <dbReference type="HAMAP-Rule" id="MF_01265"/>
    </source>
</evidence>
<dbReference type="InterPro" id="IPR036291">
    <property type="entry name" value="NAD(P)-bd_dom_sf"/>
</dbReference>
<keyword evidence="5 6" id="KW-0520">NAD</keyword>
<evidence type="ECO:0000256" key="3">
    <source>
        <dbReference type="ARBA" id="ARBA00022857"/>
    </source>
</evidence>
<dbReference type="AlphaFoldDB" id="A0A1H2B7A3"/>
<name>A0A1H2B7A3_9BRAD</name>
<dbReference type="GO" id="GO:0051287">
    <property type="term" value="F:NAD binding"/>
    <property type="evidence" value="ECO:0007669"/>
    <property type="project" value="UniProtKB-UniRule"/>
</dbReference>
<comment type="function">
    <text evidence="6">Specifically catalyzes the NAD or NADP-dependent dehydrogenation of L-aspartate to iminoaspartate.</text>
</comment>
<evidence type="ECO:0000256" key="5">
    <source>
        <dbReference type="ARBA" id="ARBA00023027"/>
    </source>
</evidence>
<keyword evidence="3 6" id="KW-0521">NADP</keyword>
<gene>
    <name evidence="6" type="primary">nadX</name>
    <name evidence="9" type="ORF">SAMN05444158_6857</name>
</gene>
<proteinExistence type="inferred from homology"/>
<dbReference type="GO" id="GO:0009435">
    <property type="term" value="P:NAD+ biosynthetic process"/>
    <property type="evidence" value="ECO:0007669"/>
    <property type="project" value="UniProtKB-UniRule"/>
</dbReference>
<feature type="binding site" evidence="6">
    <location>
        <position position="93"/>
    </location>
    <ligand>
        <name>NAD(+)</name>
        <dbReference type="ChEBI" id="CHEBI:57540"/>
    </ligand>
</feature>
<dbReference type="PANTHER" id="PTHR31873">
    <property type="entry name" value="L-ASPARTATE DEHYDROGENASE-RELATED"/>
    <property type="match status" value="1"/>
</dbReference>
<organism evidence="9 10">
    <name type="scientific">Bradyrhizobium canariense</name>
    <dbReference type="NCBI Taxonomy" id="255045"/>
    <lineage>
        <taxon>Bacteria</taxon>
        <taxon>Pseudomonadati</taxon>
        <taxon>Pseudomonadota</taxon>
        <taxon>Alphaproteobacteria</taxon>
        <taxon>Hyphomicrobiales</taxon>
        <taxon>Nitrobacteraceae</taxon>
        <taxon>Bradyrhizobium</taxon>
    </lineage>
</organism>
<comment type="pathway">
    <text evidence="6">Cofactor biosynthesis; NAD(+) biosynthesis; iminoaspartate from L-aspartate (dehydrogenase route): step 1/1.</text>
</comment>
<evidence type="ECO:0000256" key="1">
    <source>
        <dbReference type="ARBA" id="ARBA00008331"/>
    </source>
</evidence>
<sequence>MKIALIGVGAIGSWLQERLDPKPVVVRRGDALPMADVVVEVAGHAALAQYGVAALRQGSDLVIASIGALADEALWVSLQQAATRAKILLPAGAVAGIDALAAARLGGLDSVRYSSRKPPASLSNTLPLDRESVVFEGNARDAALQFLKNANVAATIALAGIGFEKTEVRIIADPTLTQNVHVLEASGAFGTFTMNIAGRPLPGNPRSSSLTAMSLLRCIQNRQSSIVL</sequence>
<evidence type="ECO:0000256" key="4">
    <source>
        <dbReference type="ARBA" id="ARBA00023002"/>
    </source>
</evidence>
<evidence type="ECO:0000259" key="8">
    <source>
        <dbReference type="Pfam" id="PF03447"/>
    </source>
</evidence>
<dbReference type="Gene3D" id="3.40.50.720">
    <property type="entry name" value="NAD(P)-binding Rossmann-like Domain"/>
    <property type="match status" value="1"/>
</dbReference>
<dbReference type="SUPFAM" id="SSF51735">
    <property type="entry name" value="NAD(P)-binding Rossmann-fold domains"/>
    <property type="match status" value="1"/>
</dbReference>
<feature type="domain" description="Aspartate dehydrogenase" evidence="7">
    <location>
        <begin position="129"/>
        <end position="215"/>
    </location>
</feature>
<comment type="catalytic activity">
    <reaction evidence="6">
        <text>L-aspartate + NAD(+) + H2O = oxaloacetate + NH4(+) + NADH + H(+)</text>
        <dbReference type="Rhea" id="RHEA:11788"/>
        <dbReference type="ChEBI" id="CHEBI:15377"/>
        <dbReference type="ChEBI" id="CHEBI:15378"/>
        <dbReference type="ChEBI" id="CHEBI:16452"/>
        <dbReference type="ChEBI" id="CHEBI:28938"/>
        <dbReference type="ChEBI" id="CHEBI:29991"/>
        <dbReference type="ChEBI" id="CHEBI:57540"/>
        <dbReference type="ChEBI" id="CHEBI:57945"/>
        <dbReference type="EC" id="1.4.1.21"/>
    </reaction>
</comment>
<dbReference type="Pfam" id="PF01958">
    <property type="entry name" value="Asp_DH_C"/>
    <property type="match status" value="1"/>
</dbReference>
<reference evidence="10" key="1">
    <citation type="submission" date="2016-10" db="EMBL/GenBank/DDBJ databases">
        <authorList>
            <person name="Varghese N."/>
            <person name="Submissions S."/>
        </authorList>
    </citation>
    <scope>NUCLEOTIDE SEQUENCE [LARGE SCALE GENOMIC DNA]</scope>
    <source>
        <strain evidence="10">GAS369</strain>
    </source>
</reference>
<dbReference type="PIRSF" id="PIRSF005227">
    <property type="entry name" value="Asp_dh_NAD_syn"/>
    <property type="match status" value="1"/>
</dbReference>